<proteinExistence type="inferred from homology"/>
<dbReference type="InterPro" id="IPR036250">
    <property type="entry name" value="AcylCo_DH-like_C"/>
</dbReference>
<comment type="similarity">
    <text evidence="2">Belongs to the acyl-CoA dehydrogenase family.</text>
</comment>
<reference evidence="9" key="1">
    <citation type="journal article" date="2019" name="Int. J. Syst. Evol. Microbiol.">
        <title>The Global Catalogue of Microorganisms (GCM) 10K type strain sequencing project: providing services to taxonomists for standard genome sequencing and annotation.</title>
        <authorList>
            <consortium name="The Broad Institute Genomics Platform"/>
            <consortium name="The Broad Institute Genome Sequencing Center for Infectious Disease"/>
            <person name="Wu L."/>
            <person name="Ma J."/>
        </authorList>
    </citation>
    <scope>NUCLEOTIDE SEQUENCE [LARGE SCALE GENOMIC DNA]</scope>
    <source>
        <strain evidence="9">JCM 13476</strain>
    </source>
</reference>
<comment type="cofactor">
    <cofactor evidence="1">
        <name>FAD</name>
        <dbReference type="ChEBI" id="CHEBI:57692"/>
    </cofactor>
</comment>
<evidence type="ECO:0000256" key="1">
    <source>
        <dbReference type="ARBA" id="ARBA00001974"/>
    </source>
</evidence>
<dbReference type="PANTHER" id="PTHR43884:SF20">
    <property type="entry name" value="ACYL-COA DEHYDROGENASE FADE28"/>
    <property type="match status" value="1"/>
</dbReference>
<keyword evidence="9" id="KW-1185">Reference proteome</keyword>
<evidence type="ECO:0000256" key="2">
    <source>
        <dbReference type="ARBA" id="ARBA00009347"/>
    </source>
</evidence>
<dbReference type="Pfam" id="PF02771">
    <property type="entry name" value="Acyl-CoA_dh_N"/>
    <property type="match status" value="1"/>
</dbReference>
<evidence type="ECO:0000313" key="8">
    <source>
        <dbReference type="EMBL" id="GAA0377761.1"/>
    </source>
</evidence>
<evidence type="ECO:0000259" key="7">
    <source>
        <dbReference type="Pfam" id="PF02771"/>
    </source>
</evidence>
<dbReference type="InterPro" id="IPR013786">
    <property type="entry name" value="AcylCoA_DH/ox_N"/>
</dbReference>
<dbReference type="Proteomes" id="UP001500791">
    <property type="component" value="Unassembled WGS sequence"/>
</dbReference>
<organism evidence="8 9">
    <name type="scientific">Brevundimonas terrae</name>
    <dbReference type="NCBI Taxonomy" id="363631"/>
    <lineage>
        <taxon>Bacteria</taxon>
        <taxon>Pseudomonadati</taxon>
        <taxon>Pseudomonadota</taxon>
        <taxon>Alphaproteobacteria</taxon>
        <taxon>Caulobacterales</taxon>
        <taxon>Caulobacteraceae</taxon>
        <taxon>Brevundimonas</taxon>
    </lineage>
</organism>
<accession>A0ABP3HS36</accession>
<gene>
    <name evidence="8" type="ORF">GCM10009093_01110</name>
</gene>
<evidence type="ECO:0000259" key="6">
    <source>
        <dbReference type="Pfam" id="PF00441"/>
    </source>
</evidence>
<dbReference type="RefSeq" id="WP_167178933.1">
    <property type="nucleotide sequence ID" value="NZ_BAAAEJ010000001.1"/>
</dbReference>
<keyword evidence="5" id="KW-0560">Oxidoreductase</keyword>
<dbReference type="Gene3D" id="1.20.140.10">
    <property type="entry name" value="Butyryl-CoA Dehydrogenase, subunit A, domain 3"/>
    <property type="match status" value="1"/>
</dbReference>
<evidence type="ECO:0000313" key="9">
    <source>
        <dbReference type="Proteomes" id="UP001500791"/>
    </source>
</evidence>
<feature type="domain" description="Acyl-CoA dehydrogenase/oxidase N-terminal" evidence="7">
    <location>
        <begin position="7"/>
        <end position="117"/>
    </location>
</feature>
<keyword evidence="4" id="KW-0274">FAD</keyword>
<name>A0ABP3HS36_9CAUL</name>
<dbReference type="EMBL" id="BAAAEJ010000001">
    <property type="protein sequence ID" value="GAA0377761.1"/>
    <property type="molecule type" value="Genomic_DNA"/>
</dbReference>
<dbReference type="InterPro" id="IPR037069">
    <property type="entry name" value="AcylCoA_DH/ox_N_sf"/>
</dbReference>
<feature type="domain" description="Acyl-CoA dehydrogenase/oxidase C-terminal" evidence="6">
    <location>
        <begin position="196"/>
        <end position="312"/>
    </location>
</feature>
<evidence type="ECO:0000256" key="5">
    <source>
        <dbReference type="ARBA" id="ARBA00023002"/>
    </source>
</evidence>
<dbReference type="Pfam" id="PF00441">
    <property type="entry name" value="Acyl-CoA_dh_1"/>
    <property type="match status" value="1"/>
</dbReference>
<sequence length="358" mass="37712">MDFAFAEEQRAIAEVVSSLLTDQCTGADLRRLMDSGQTHDAARWNALMELGLSGILVPEDKGGLGLSETDFVLVARACGHAALPEPLVEQAGVVIPLLAALDHPRAEEWLQKALAGEAVIALAHPVNPFVCGAENADALLLVQDGQLHLVARNQVQMDTHASIDPFRRLSTVTATLTAETVVAEASVCAPLLAQTLERATVFAAAQCLGLAERSVELAVAYANERTQFGKPIGTYQAVKHLLATAQVKIEFARPVIYAAAAEIGANNALSRARASHAKLAAVEAASLAARTSIQVHGAMGYSWEVDVHFLLKRGLALGGSWGDETFHRARVLACALSSPAADSGFAFTASKDTLAHAA</sequence>
<evidence type="ECO:0000256" key="3">
    <source>
        <dbReference type="ARBA" id="ARBA00022630"/>
    </source>
</evidence>
<dbReference type="SUPFAM" id="SSF47203">
    <property type="entry name" value="Acyl-CoA dehydrogenase C-terminal domain-like"/>
    <property type="match status" value="1"/>
</dbReference>
<dbReference type="InterPro" id="IPR009075">
    <property type="entry name" value="AcylCo_DH/oxidase_C"/>
</dbReference>
<evidence type="ECO:0000256" key="4">
    <source>
        <dbReference type="ARBA" id="ARBA00022827"/>
    </source>
</evidence>
<dbReference type="PANTHER" id="PTHR43884">
    <property type="entry name" value="ACYL-COA DEHYDROGENASE"/>
    <property type="match status" value="1"/>
</dbReference>
<dbReference type="InterPro" id="IPR009100">
    <property type="entry name" value="AcylCoA_DH/oxidase_NM_dom_sf"/>
</dbReference>
<protein>
    <submittedName>
        <fullName evidence="8">Acyl-CoA dehydrogenase family protein</fullName>
    </submittedName>
</protein>
<dbReference type="Gene3D" id="1.10.540.10">
    <property type="entry name" value="Acyl-CoA dehydrogenase/oxidase, N-terminal domain"/>
    <property type="match status" value="1"/>
</dbReference>
<dbReference type="SUPFAM" id="SSF56645">
    <property type="entry name" value="Acyl-CoA dehydrogenase NM domain-like"/>
    <property type="match status" value="1"/>
</dbReference>
<keyword evidence="3" id="KW-0285">Flavoprotein</keyword>
<comment type="caution">
    <text evidence="8">The sequence shown here is derived from an EMBL/GenBank/DDBJ whole genome shotgun (WGS) entry which is preliminary data.</text>
</comment>